<evidence type="ECO:0000313" key="2">
    <source>
        <dbReference type="Proteomes" id="UP000789508"/>
    </source>
</evidence>
<dbReference type="AlphaFoldDB" id="A0A9N9I8N6"/>
<gene>
    <name evidence="1" type="ORF">ALEPTO_LOCUS12457</name>
</gene>
<proteinExistence type="predicted"/>
<evidence type="ECO:0000313" key="1">
    <source>
        <dbReference type="EMBL" id="CAG8726437.1"/>
    </source>
</evidence>
<accession>A0A9N9I8N6</accession>
<comment type="caution">
    <text evidence="1">The sequence shown here is derived from an EMBL/GenBank/DDBJ whole genome shotgun (WGS) entry which is preliminary data.</text>
</comment>
<feature type="non-terminal residue" evidence="1">
    <location>
        <position position="1"/>
    </location>
</feature>
<sequence length="115" mass="13382">TLITQAVQETSCTLEIPHFRLDNFTQAFTNLHTVKKMPLRLITDETLAPFEQNKNKRKYAALIHHNIITAIYKKLWITSQITQYNPIFQPSPLLRPPAMMKTNPLNPTFLNNKIH</sequence>
<keyword evidence="2" id="KW-1185">Reference proteome</keyword>
<dbReference type="Proteomes" id="UP000789508">
    <property type="component" value="Unassembled WGS sequence"/>
</dbReference>
<protein>
    <submittedName>
        <fullName evidence="1">3797_t:CDS:1</fullName>
    </submittedName>
</protein>
<name>A0A9N9I8N6_9GLOM</name>
<dbReference type="EMBL" id="CAJVPS010028468">
    <property type="protein sequence ID" value="CAG8726437.1"/>
    <property type="molecule type" value="Genomic_DNA"/>
</dbReference>
<reference evidence="1" key="1">
    <citation type="submission" date="2021-06" db="EMBL/GenBank/DDBJ databases">
        <authorList>
            <person name="Kallberg Y."/>
            <person name="Tangrot J."/>
            <person name="Rosling A."/>
        </authorList>
    </citation>
    <scope>NUCLEOTIDE SEQUENCE</scope>
    <source>
        <strain evidence="1">FL130A</strain>
    </source>
</reference>
<organism evidence="1 2">
    <name type="scientific">Ambispora leptoticha</name>
    <dbReference type="NCBI Taxonomy" id="144679"/>
    <lineage>
        <taxon>Eukaryota</taxon>
        <taxon>Fungi</taxon>
        <taxon>Fungi incertae sedis</taxon>
        <taxon>Mucoromycota</taxon>
        <taxon>Glomeromycotina</taxon>
        <taxon>Glomeromycetes</taxon>
        <taxon>Archaeosporales</taxon>
        <taxon>Ambisporaceae</taxon>
        <taxon>Ambispora</taxon>
    </lineage>
</organism>